<feature type="compositionally biased region" description="Basic and acidic residues" evidence="1">
    <location>
        <begin position="13"/>
        <end position="84"/>
    </location>
</feature>
<feature type="region of interest" description="Disordered" evidence="1">
    <location>
        <begin position="1"/>
        <end position="84"/>
    </location>
</feature>
<keyword evidence="3" id="KW-1185">Reference proteome</keyword>
<protein>
    <submittedName>
        <fullName evidence="2">12682_t:CDS:1</fullName>
    </submittedName>
</protein>
<evidence type="ECO:0000256" key="1">
    <source>
        <dbReference type="SAM" id="MobiDB-lite"/>
    </source>
</evidence>
<dbReference type="AlphaFoldDB" id="A0A9N8VD12"/>
<sequence length="84" mass="10227">MKNKKKLSQISDSTRDDKNHEQLETRRVADHISKRRRRDAETLHERELRLANERESRRKKRALETTDQRKDELPDEHLNLQDNI</sequence>
<dbReference type="EMBL" id="CAJVPV010000182">
    <property type="protein sequence ID" value="CAG8446052.1"/>
    <property type="molecule type" value="Genomic_DNA"/>
</dbReference>
<evidence type="ECO:0000313" key="3">
    <source>
        <dbReference type="Proteomes" id="UP000789342"/>
    </source>
</evidence>
<name>A0A9N8VD12_9GLOM</name>
<gene>
    <name evidence="2" type="ORF">AMORRO_LOCUS615</name>
</gene>
<organism evidence="2 3">
    <name type="scientific">Acaulospora morrowiae</name>
    <dbReference type="NCBI Taxonomy" id="94023"/>
    <lineage>
        <taxon>Eukaryota</taxon>
        <taxon>Fungi</taxon>
        <taxon>Fungi incertae sedis</taxon>
        <taxon>Mucoromycota</taxon>
        <taxon>Glomeromycotina</taxon>
        <taxon>Glomeromycetes</taxon>
        <taxon>Diversisporales</taxon>
        <taxon>Acaulosporaceae</taxon>
        <taxon>Acaulospora</taxon>
    </lineage>
</organism>
<accession>A0A9N8VD12</accession>
<reference evidence="2" key="1">
    <citation type="submission" date="2021-06" db="EMBL/GenBank/DDBJ databases">
        <authorList>
            <person name="Kallberg Y."/>
            <person name="Tangrot J."/>
            <person name="Rosling A."/>
        </authorList>
    </citation>
    <scope>NUCLEOTIDE SEQUENCE</scope>
    <source>
        <strain evidence="2">CL551</strain>
    </source>
</reference>
<comment type="caution">
    <text evidence="2">The sequence shown here is derived from an EMBL/GenBank/DDBJ whole genome shotgun (WGS) entry which is preliminary data.</text>
</comment>
<evidence type="ECO:0000313" key="2">
    <source>
        <dbReference type="EMBL" id="CAG8446052.1"/>
    </source>
</evidence>
<proteinExistence type="predicted"/>
<dbReference type="Proteomes" id="UP000789342">
    <property type="component" value="Unassembled WGS sequence"/>
</dbReference>